<keyword evidence="2" id="KW-0805">Transcription regulation</keyword>
<comment type="similarity">
    <text evidence="1">Belongs to the LysR transcriptional regulatory family.</text>
</comment>
<feature type="region of interest" description="Disordered" evidence="5">
    <location>
        <begin position="300"/>
        <end position="337"/>
    </location>
</feature>
<evidence type="ECO:0000256" key="5">
    <source>
        <dbReference type="SAM" id="MobiDB-lite"/>
    </source>
</evidence>
<evidence type="ECO:0000256" key="2">
    <source>
        <dbReference type="ARBA" id="ARBA00023015"/>
    </source>
</evidence>
<dbReference type="RefSeq" id="WP_053939451.1">
    <property type="nucleotide sequence ID" value="NZ_LAQT01000035.1"/>
</dbReference>
<reference evidence="7 8" key="1">
    <citation type="submission" date="2015-07" db="EMBL/GenBank/DDBJ databases">
        <title>Draft genome sequence of the Amantichitinum ursilacus IGB-41, a new chitin-degrading bacterium.</title>
        <authorList>
            <person name="Kirstahler P."/>
            <person name="Guenther M."/>
            <person name="Grumaz C."/>
            <person name="Rupp S."/>
            <person name="Zibek S."/>
            <person name="Sohn K."/>
        </authorList>
    </citation>
    <scope>NUCLEOTIDE SEQUENCE [LARGE SCALE GENOMIC DNA]</scope>
    <source>
        <strain evidence="7 8">IGB-41</strain>
    </source>
</reference>
<evidence type="ECO:0000256" key="4">
    <source>
        <dbReference type="ARBA" id="ARBA00023163"/>
    </source>
</evidence>
<dbReference type="PANTHER" id="PTHR30537:SF35">
    <property type="entry name" value="TRANSCRIPTIONAL REGULATORY PROTEIN"/>
    <property type="match status" value="1"/>
</dbReference>
<dbReference type="SUPFAM" id="SSF46785">
    <property type="entry name" value="Winged helix' DNA-binding domain"/>
    <property type="match status" value="1"/>
</dbReference>
<keyword evidence="4" id="KW-0804">Transcription</keyword>
<dbReference type="GO" id="GO:0043565">
    <property type="term" value="F:sequence-specific DNA binding"/>
    <property type="evidence" value="ECO:0007669"/>
    <property type="project" value="TreeGrafter"/>
</dbReference>
<dbReference type="InterPro" id="IPR058163">
    <property type="entry name" value="LysR-type_TF_proteobact-type"/>
</dbReference>
<dbReference type="Pfam" id="PF00126">
    <property type="entry name" value="HTH_1"/>
    <property type="match status" value="1"/>
</dbReference>
<dbReference type="PANTHER" id="PTHR30537">
    <property type="entry name" value="HTH-TYPE TRANSCRIPTIONAL REGULATOR"/>
    <property type="match status" value="1"/>
</dbReference>
<dbReference type="AlphaFoldDB" id="A0A0N0GLB9"/>
<dbReference type="PATRIC" id="fig|857265.3.peg.3964"/>
<dbReference type="FunFam" id="1.10.10.10:FF:000001">
    <property type="entry name" value="LysR family transcriptional regulator"/>
    <property type="match status" value="1"/>
</dbReference>
<evidence type="ECO:0000259" key="6">
    <source>
        <dbReference type="PROSITE" id="PS50931"/>
    </source>
</evidence>
<feature type="domain" description="HTH lysR-type" evidence="6">
    <location>
        <begin position="1"/>
        <end position="59"/>
    </location>
</feature>
<dbReference type="InterPro" id="IPR000847">
    <property type="entry name" value="LysR_HTH_N"/>
</dbReference>
<dbReference type="SUPFAM" id="SSF53850">
    <property type="entry name" value="Periplasmic binding protein-like II"/>
    <property type="match status" value="1"/>
</dbReference>
<dbReference type="InterPro" id="IPR036388">
    <property type="entry name" value="WH-like_DNA-bd_sf"/>
</dbReference>
<evidence type="ECO:0000256" key="1">
    <source>
        <dbReference type="ARBA" id="ARBA00009437"/>
    </source>
</evidence>
<evidence type="ECO:0000313" key="8">
    <source>
        <dbReference type="Proteomes" id="UP000037939"/>
    </source>
</evidence>
<organism evidence="7 8">
    <name type="scientific">Amantichitinum ursilacus</name>
    <dbReference type="NCBI Taxonomy" id="857265"/>
    <lineage>
        <taxon>Bacteria</taxon>
        <taxon>Pseudomonadati</taxon>
        <taxon>Pseudomonadota</taxon>
        <taxon>Betaproteobacteria</taxon>
        <taxon>Neisseriales</taxon>
        <taxon>Chitinibacteraceae</taxon>
        <taxon>Amantichitinum</taxon>
    </lineage>
</organism>
<proteinExistence type="inferred from homology"/>
<keyword evidence="8" id="KW-1185">Reference proteome</keyword>
<dbReference type="PROSITE" id="PS50931">
    <property type="entry name" value="HTH_LYSR"/>
    <property type="match status" value="1"/>
</dbReference>
<keyword evidence="3" id="KW-0238">DNA-binding</keyword>
<dbReference type="CDD" id="cd08422">
    <property type="entry name" value="PBP2_CrgA_like"/>
    <property type="match status" value="1"/>
</dbReference>
<dbReference type="GO" id="GO:0003700">
    <property type="term" value="F:DNA-binding transcription factor activity"/>
    <property type="evidence" value="ECO:0007669"/>
    <property type="project" value="InterPro"/>
</dbReference>
<dbReference type="FunFam" id="3.40.190.290:FF:000001">
    <property type="entry name" value="Transcriptional regulator, LysR family"/>
    <property type="match status" value="1"/>
</dbReference>
<dbReference type="Gene3D" id="1.10.10.10">
    <property type="entry name" value="Winged helix-like DNA-binding domain superfamily/Winged helix DNA-binding domain"/>
    <property type="match status" value="1"/>
</dbReference>
<dbReference type="STRING" id="857265.WG78_19340"/>
<gene>
    <name evidence="7" type="primary">dmlR_24</name>
    <name evidence="7" type="ORF">WG78_19340</name>
</gene>
<dbReference type="InterPro" id="IPR036390">
    <property type="entry name" value="WH_DNA-bd_sf"/>
</dbReference>
<dbReference type="Proteomes" id="UP000037939">
    <property type="component" value="Unassembled WGS sequence"/>
</dbReference>
<accession>A0A0N0GLB9</accession>
<dbReference type="Pfam" id="PF03466">
    <property type="entry name" value="LysR_substrate"/>
    <property type="match status" value="1"/>
</dbReference>
<sequence>MDTLLSMKVFNQVASLGSFVAAAERMGLSTAMVSKHVKHLETHLGVRLLNRTTRKLSLTGPGGVYFERCQQAIHDLEDAEEMLSQASASPRGTLKLSAPSAFSTNYLAPVLSDYYARYPHMKVDLALTDKVIDLVEEGFDMGIRISASPHPTLVARRLSPINLLFVASPAYLAAHGAPKKPSDLVDHHCITYTYSNNGNAWVFDGPDGKYSISIDPRLRVNNGEMAVQAALSGLGITLQPTILIEEHIHAGRLVPVLLEYPRPPIYVYAVYPSRAFVSAKLRTFIDLLVEHFGDNPPWEEGPLRTYIESKSRARSQPRTTAGREHPEAPATTRPGLG</sequence>
<protein>
    <submittedName>
        <fullName evidence="7">HTH-type transcriptional regulator DmlR</fullName>
    </submittedName>
</protein>
<evidence type="ECO:0000256" key="3">
    <source>
        <dbReference type="ARBA" id="ARBA00023125"/>
    </source>
</evidence>
<dbReference type="OrthoDB" id="9178040at2"/>
<evidence type="ECO:0000313" key="7">
    <source>
        <dbReference type="EMBL" id="KPC49800.1"/>
    </source>
</evidence>
<dbReference type="InterPro" id="IPR005119">
    <property type="entry name" value="LysR_subst-bd"/>
</dbReference>
<dbReference type="GO" id="GO:0006351">
    <property type="term" value="P:DNA-templated transcription"/>
    <property type="evidence" value="ECO:0007669"/>
    <property type="project" value="TreeGrafter"/>
</dbReference>
<dbReference type="Gene3D" id="3.40.190.290">
    <property type="match status" value="1"/>
</dbReference>
<dbReference type="EMBL" id="LAQT01000035">
    <property type="protein sequence ID" value="KPC49800.1"/>
    <property type="molecule type" value="Genomic_DNA"/>
</dbReference>
<comment type="caution">
    <text evidence="7">The sequence shown here is derived from an EMBL/GenBank/DDBJ whole genome shotgun (WGS) entry which is preliminary data.</text>
</comment>
<name>A0A0N0GLB9_9NEIS</name>